<dbReference type="EMBL" id="MU275973">
    <property type="protein sequence ID" value="KAI0044739.1"/>
    <property type="molecule type" value="Genomic_DNA"/>
</dbReference>
<gene>
    <name evidence="1" type="ORF">FA95DRAFT_1561936</name>
</gene>
<reference evidence="1" key="1">
    <citation type="submission" date="2021-02" db="EMBL/GenBank/DDBJ databases">
        <authorList>
            <consortium name="DOE Joint Genome Institute"/>
            <person name="Ahrendt S."/>
            <person name="Looney B.P."/>
            <person name="Miyauchi S."/>
            <person name="Morin E."/>
            <person name="Drula E."/>
            <person name="Courty P.E."/>
            <person name="Chicoki N."/>
            <person name="Fauchery L."/>
            <person name="Kohler A."/>
            <person name="Kuo A."/>
            <person name="Labutti K."/>
            <person name="Pangilinan J."/>
            <person name="Lipzen A."/>
            <person name="Riley R."/>
            <person name="Andreopoulos W."/>
            <person name="He G."/>
            <person name="Johnson J."/>
            <person name="Barry K.W."/>
            <person name="Grigoriev I.V."/>
            <person name="Nagy L."/>
            <person name="Hibbett D."/>
            <person name="Henrissat B."/>
            <person name="Matheny P.B."/>
            <person name="Labbe J."/>
            <person name="Martin F."/>
        </authorList>
    </citation>
    <scope>NUCLEOTIDE SEQUENCE</scope>
    <source>
        <strain evidence="1">FP105234-sp</strain>
    </source>
</reference>
<accession>A0ACB8RKF0</accession>
<evidence type="ECO:0000313" key="2">
    <source>
        <dbReference type="Proteomes" id="UP000814033"/>
    </source>
</evidence>
<reference evidence="1" key="2">
    <citation type="journal article" date="2022" name="New Phytol.">
        <title>Evolutionary transition to the ectomycorrhizal habit in the genomes of a hyperdiverse lineage of mushroom-forming fungi.</title>
        <authorList>
            <person name="Looney B."/>
            <person name="Miyauchi S."/>
            <person name="Morin E."/>
            <person name="Drula E."/>
            <person name="Courty P.E."/>
            <person name="Kohler A."/>
            <person name="Kuo A."/>
            <person name="LaButti K."/>
            <person name="Pangilinan J."/>
            <person name="Lipzen A."/>
            <person name="Riley R."/>
            <person name="Andreopoulos W."/>
            <person name="He G."/>
            <person name="Johnson J."/>
            <person name="Nolan M."/>
            <person name="Tritt A."/>
            <person name="Barry K.W."/>
            <person name="Grigoriev I.V."/>
            <person name="Nagy L.G."/>
            <person name="Hibbett D."/>
            <person name="Henrissat B."/>
            <person name="Matheny P.B."/>
            <person name="Labbe J."/>
            <person name="Martin F.M."/>
        </authorList>
    </citation>
    <scope>NUCLEOTIDE SEQUENCE</scope>
    <source>
        <strain evidence="1">FP105234-sp</strain>
    </source>
</reference>
<organism evidence="1 2">
    <name type="scientific">Auriscalpium vulgare</name>
    <dbReference type="NCBI Taxonomy" id="40419"/>
    <lineage>
        <taxon>Eukaryota</taxon>
        <taxon>Fungi</taxon>
        <taxon>Dikarya</taxon>
        <taxon>Basidiomycota</taxon>
        <taxon>Agaricomycotina</taxon>
        <taxon>Agaricomycetes</taxon>
        <taxon>Russulales</taxon>
        <taxon>Auriscalpiaceae</taxon>
        <taxon>Auriscalpium</taxon>
    </lineage>
</organism>
<comment type="caution">
    <text evidence="1">The sequence shown here is derived from an EMBL/GenBank/DDBJ whole genome shotgun (WGS) entry which is preliminary data.</text>
</comment>
<keyword evidence="2" id="KW-1185">Reference proteome</keyword>
<protein>
    <submittedName>
        <fullName evidence="1">Uncharacterized protein</fullName>
    </submittedName>
</protein>
<name>A0ACB8RKF0_9AGAM</name>
<proteinExistence type="predicted"/>
<sequence>MSGADLAQGIENATHDAAMQHNSRITVVHLPHEILSHIFTILSSIDPPRHYRVMRQIKPDLGWVKITHVCRHWRHVAIQDRILWATNLTIPFPLGNDGIAAFLSRADDVPLIISDQLAIVATNLARVRVLHLRDMDGMLSALSTPAPLIHTLSLEFFSDRYKTGTSPALWTGLLGGTAGAPALRHLRVRTWGPVPWLSPLMSQLVSLHIEDNRISPVLPTLFDVLGKMPRLERLVCQLGSRAGGQPHRVVTLPALRQLRLHTRIEDAYLAFAHLALPAEVVLHYEEHFDLTKAEVAGLFPAVIACIDARAAPLSRLHIMPTTSDADDAGVVVTAWRIGDTGGAPGPSLAVQFAHDTEEEYSDWDVVTCALKSLPLERLEELAVGCGGWDPAWPDVLRGASGQALRSVTVAGTAAAPFCAALDGPAGFLPALSTLVISGVDIKAGPPDDEIVHVAAVLQRGLAERARAGYPLKELDLLECDADEAFLHALREEVPGMLVNVRWKVD</sequence>
<dbReference type="Proteomes" id="UP000814033">
    <property type="component" value="Unassembled WGS sequence"/>
</dbReference>
<evidence type="ECO:0000313" key="1">
    <source>
        <dbReference type="EMBL" id="KAI0044739.1"/>
    </source>
</evidence>